<dbReference type="OrthoDB" id="3268904at2759"/>
<feature type="compositionally biased region" description="Polar residues" evidence="1">
    <location>
        <begin position="128"/>
        <end position="145"/>
    </location>
</feature>
<feature type="region of interest" description="Disordered" evidence="1">
    <location>
        <begin position="1"/>
        <end position="21"/>
    </location>
</feature>
<evidence type="ECO:0000313" key="2">
    <source>
        <dbReference type="EMBL" id="KZP30364.1"/>
    </source>
</evidence>
<evidence type="ECO:0000256" key="1">
    <source>
        <dbReference type="SAM" id="MobiDB-lite"/>
    </source>
</evidence>
<sequence length="257" mass="28527">MWFKEEVSRSGIQGRRKGPGEKLSLCAEGRDVATQDRNLWQTNYSGEKLSPCGEGRDAALKDWNLQQICSEAPLTREKICERKSTGGDTPRRQLARKAGGALIATAAAARPTVPPYPQRSPLLKLGMTASSEPQAMVSSEPQTGSLLEPSVGASPEPDTHEVQFYMHGLPYEHEANMSKWLKHVSSYDRVVVFITTHVHDTTSNLYGGPEVLTALFLSTLRKAFKDRTIYLNFLTRTAQEWHSSKLLTSQLLVSHSM</sequence>
<reference evidence="2 3" key="1">
    <citation type="journal article" date="2016" name="Mol. Biol. Evol.">
        <title>Comparative Genomics of Early-Diverging Mushroom-Forming Fungi Provides Insights into the Origins of Lignocellulose Decay Capabilities.</title>
        <authorList>
            <person name="Nagy L.G."/>
            <person name="Riley R."/>
            <person name="Tritt A."/>
            <person name="Adam C."/>
            <person name="Daum C."/>
            <person name="Floudas D."/>
            <person name="Sun H."/>
            <person name="Yadav J.S."/>
            <person name="Pangilinan J."/>
            <person name="Larsson K.H."/>
            <person name="Matsuura K."/>
            <person name="Barry K."/>
            <person name="Labutti K."/>
            <person name="Kuo R."/>
            <person name="Ohm R.A."/>
            <person name="Bhattacharya S.S."/>
            <person name="Shirouzu T."/>
            <person name="Yoshinaga Y."/>
            <person name="Martin F.M."/>
            <person name="Grigoriev I.V."/>
            <person name="Hibbett D.S."/>
        </authorList>
    </citation>
    <scope>NUCLEOTIDE SEQUENCE [LARGE SCALE GENOMIC DNA]</scope>
    <source>
        <strain evidence="2 3">CBS 109695</strain>
    </source>
</reference>
<dbReference type="EMBL" id="KV417494">
    <property type="protein sequence ID" value="KZP30364.1"/>
    <property type="molecule type" value="Genomic_DNA"/>
</dbReference>
<dbReference type="Proteomes" id="UP000076532">
    <property type="component" value="Unassembled WGS sequence"/>
</dbReference>
<keyword evidence="3" id="KW-1185">Reference proteome</keyword>
<evidence type="ECO:0000313" key="3">
    <source>
        <dbReference type="Proteomes" id="UP000076532"/>
    </source>
</evidence>
<proteinExistence type="predicted"/>
<gene>
    <name evidence="2" type="ORF">FIBSPDRAFT_884274</name>
</gene>
<name>A0A166T912_9AGAM</name>
<dbReference type="AlphaFoldDB" id="A0A166T912"/>
<organism evidence="2 3">
    <name type="scientific">Athelia psychrophila</name>
    <dbReference type="NCBI Taxonomy" id="1759441"/>
    <lineage>
        <taxon>Eukaryota</taxon>
        <taxon>Fungi</taxon>
        <taxon>Dikarya</taxon>
        <taxon>Basidiomycota</taxon>
        <taxon>Agaricomycotina</taxon>
        <taxon>Agaricomycetes</taxon>
        <taxon>Agaricomycetidae</taxon>
        <taxon>Atheliales</taxon>
        <taxon>Atheliaceae</taxon>
        <taxon>Athelia</taxon>
    </lineage>
</organism>
<accession>A0A166T912</accession>
<protein>
    <submittedName>
        <fullName evidence="2">Uncharacterized protein</fullName>
    </submittedName>
</protein>
<feature type="region of interest" description="Disordered" evidence="1">
    <location>
        <begin position="128"/>
        <end position="154"/>
    </location>
</feature>